<dbReference type="PATRIC" id="fig|762836.4.peg.1721"/>
<protein>
    <submittedName>
        <fullName evidence="2">Uncharacterized protein</fullName>
    </submittedName>
</protein>
<organism evidence="2 3">
    <name type="scientific">Duganella phyllosphaerae</name>
    <dbReference type="NCBI Taxonomy" id="762836"/>
    <lineage>
        <taxon>Bacteria</taxon>
        <taxon>Pseudomonadati</taxon>
        <taxon>Pseudomonadota</taxon>
        <taxon>Betaproteobacteria</taxon>
        <taxon>Burkholderiales</taxon>
        <taxon>Oxalobacteraceae</taxon>
        <taxon>Telluria group</taxon>
        <taxon>Duganella</taxon>
    </lineage>
</organism>
<dbReference type="OrthoDB" id="8759624at2"/>
<gene>
    <name evidence="2" type="ORF">DUPY_16510</name>
</gene>
<keyword evidence="1" id="KW-0812">Transmembrane</keyword>
<feature type="transmembrane region" description="Helical" evidence="1">
    <location>
        <begin position="44"/>
        <end position="62"/>
    </location>
</feature>
<evidence type="ECO:0000313" key="3">
    <source>
        <dbReference type="Proteomes" id="UP000175989"/>
    </source>
</evidence>
<dbReference type="RefSeq" id="WP_070247363.1">
    <property type="nucleotide sequence ID" value="NZ_LROM01000070.1"/>
</dbReference>
<dbReference type="EMBL" id="LROM01000070">
    <property type="protein sequence ID" value="OFA04352.1"/>
    <property type="molecule type" value="Genomic_DNA"/>
</dbReference>
<reference evidence="3" key="1">
    <citation type="journal article" date="2016" name="Front. Microbiol.">
        <title>Molecular Keys to the Janthinobacterium and Duganella spp. Interaction with the Plant Pathogen Fusarium graminearum.</title>
        <authorList>
            <person name="Haack F.S."/>
            <person name="Poehlein A."/>
            <person name="Kroger C."/>
            <person name="Voigt C.A."/>
            <person name="Piepenbring M."/>
            <person name="Bode H.B."/>
            <person name="Daniel R."/>
            <person name="Schafer W."/>
            <person name="Streit W.R."/>
        </authorList>
    </citation>
    <scope>NUCLEOTIDE SEQUENCE [LARGE SCALE GENOMIC DNA]</scope>
    <source>
        <strain evidence="3">T54</strain>
    </source>
</reference>
<keyword evidence="1" id="KW-1133">Transmembrane helix</keyword>
<keyword evidence="3" id="KW-1185">Reference proteome</keyword>
<comment type="caution">
    <text evidence="2">The sequence shown here is derived from an EMBL/GenBank/DDBJ whole genome shotgun (WGS) entry which is preliminary data.</text>
</comment>
<evidence type="ECO:0000313" key="2">
    <source>
        <dbReference type="EMBL" id="OFA04352.1"/>
    </source>
</evidence>
<sequence length="115" mass="12311">MRAQDRLLPRTLTAVLPLVLWGVHFFFCYAWAAVACERGSDSAWALGAVSVLAVGAATVLFVRALRRVCQLREGHASPALHDWATLVTAALSLVAIAWTCVPMLMVDMCSGPAAT</sequence>
<feature type="transmembrane region" description="Helical" evidence="1">
    <location>
        <begin position="83"/>
        <end position="105"/>
    </location>
</feature>
<proteinExistence type="predicted"/>
<feature type="transmembrane region" description="Helical" evidence="1">
    <location>
        <begin position="12"/>
        <end position="32"/>
    </location>
</feature>
<name>A0A1E7WWW7_9BURK</name>
<evidence type="ECO:0000256" key="1">
    <source>
        <dbReference type="SAM" id="Phobius"/>
    </source>
</evidence>
<dbReference type="Proteomes" id="UP000175989">
    <property type="component" value="Unassembled WGS sequence"/>
</dbReference>
<dbReference type="AlphaFoldDB" id="A0A1E7WWW7"/>
<accession>A0A1E7WWW7</accession>
<keyword evidence="1" id="KW-0472">Membrane</keyword>